<evidence type="ECO:0000256" key="8">
    <source>
        <dbReference type="SAM" id="Phobius"/>
    </source>
</evidence>
<feature type="transmembrane region" description="Helical" evidence="8">
    <location>
        <begin position="313"/>
        <end position="330"/>
    </location>
</feature>
<comment type="subcellular location">
    <subcellularLocation>
        <location evidence="1">Cell membrane</location>
        <topology evidence="1">Multi-pass membrane protein</topology>
    </subcellularLocation>
</comment>
<feature type="transmembrane region" description="Helical" evidence="8">
    <location>
        <begin position="80"/>
        <end position="98"/>
    </location>
</feature>
<feature type="transmembrane region" description="Helical" evidence="8">
    <location>
        <begin position="165"/>
        <end position="187"/>
    </location>
</feature>
<dbReference type="Pfam" id="PF01594">
    <property type="entry name" value="AI-2E_transport"/>
    <property type="match status" value="1"/>
</dbReference>
<keyword evidence="7 8" id="KW-0472">Membrane</keyword>
<keyword evidence="3" id="KW-0813">Transport</keyword>
<feature type="transmembrane region" description="Helical" evidence="8">
    <location>
        <begin position="12"/>
        <end position="29"/>
    </location>
</feature>
<keyword evidence="5 8" id="KW-0812">Transmembrane</keyword>
<organism evidence="9 10">
    <name type="scientific">Gemmiger gallinarum</name>
    <dbReference type="NCBI Taxonomy" id="2779354"/>
    <lineage>
        <taxon>Bacteria</taxon>
        <taxon>Bacillati</taxon>
        <taxon>Bacillota</taxon>
        <taxon>Clostridia</taxon>
        <taxon>Eubacteriales</taxon>
        <taxon>Gemmiger</taxon>
    </lineage>
</organism>
<feature type="transmembrane region" description="Helical" evidence="8">
    <location>
        <begin position="253"/>
        <end position="275"/>
    </location>
</feature>
<evidence type="ECO:0000256" key="7">
    <source>
        <dbReference type="ARBA" id="ARBA00023136"/>
    </source>
</evidence>
<dbReference type="InterPro" id="IPR002549">
    <property type="entry name" value="AI-2E-like"/>
</dbReference>
<dbReference type="PANTHER" id="PTHR21716">
    <property type="entry name" value="TRANSMEMBRANE PROTEIN"/>
    <property type="match status" value="1"/>
</dbReference>
<name>A0ABR9R4H0_9FIRM</name>
<accession>A0ABR9R4H0</accession>
<reference evidence="9 10" key="1">
    <citation type="submission" date="2020-10" db="EMBL/GenBank/DDBJ databases">
        <title>ChiBAC.</title>
        <authorList>
            <person name="Zenner C."/>
            <person name="Hitch T.C.A."/>
            <person name="Clavel T."/>
        </authorList>
    </citation>
    <scope>NUCLEOTIDE SEQUENCE [LARGE SCALE GENOMIC DNA]</scope>
    <source>
        <strain evidence="9 10">DSM 109015</strain>
    </source>
</reference>
<feature type="transmembrane region" description="Helical" evidence="8">
    <location>
        <begin position="336"/>
        <end position="354"/>
    </location>
</feature>
<comment type="similarity">
    <text evidence="2">Belongs to the autoinducer-2 exporter (AI-2E) (TC 2.A.86) family.</text>
</comment>
<feature type="transmembrane region" description="Helical" evidence="8">
    <location>
        <begin position="281"/>
        <end position="301"/>
    </location>
</feature>
<comment type="caution">
    <text evidence="9">The sequence shown here is derived from an EMBL/GenBank/DDBJ whole genome shotgun (WGS) entry which is preliminary data.</text>
</comment>
<keyword evidence="4" id="KW-1003">Cell membrane</keyword>
<dbReference type="RefSeq" id="WP_193501911.1">
    <property type="nucleotide sequence ID" value="NZ_JADCKC010000003.1"/>
</dbReference>
<keyword evidence="10" id="KW-1185">Reference proteome</keyword>
<evidence type="ECO:0000256" key="5">
    <source>
        <dbReference type="ARBA" id="ARBA00022692"/>
    </source>
</evidence>
<evidence type="ECO:0000256" key="1">
    <source>
        <dbReference type="ARBA" id="ARBA00004651"/>
    </source>
</evidence>
<protein>
    <submittedName>
        <fullName evidence="9">AI-2E family transporter</fullName>
    </submittedName>
</protein>
<feature type="transmembrane region" description="Helical" evidence="8">
    <location>
        <begin position="226"/>
        <end position="246"/>
    </location>
</feature>
<feature type="transmembrane region" description="Helical" evidence="8">
    <location>
        <begin position="35"/>
        <end position="59"/>
    </location>
</feature>
<evidence type="ECO:0000313" key="9">
    <source>
        <dbReference type="EMBL" id="MBE5038039.1"/>
    </source>
</evidence>
<dbReference type="Proteomes" id="UP000768567">
    <property type="component" value="Unassembled WGS sequence"/>
</dbReference>
<evidence type="ECO:0000313" key="10">
    <source>
        <dbReference type="Proteomes" id="UP000768567"/>
    </source>
</evidence>
<evidence type="ECO:0000256" key="3">
    <source>
        <dbReference type="ARBA" id="ARBA00022448"/>
    </source>
</evidence>
<dbReference type="PANTHER" id="PTHR21716:SF53">
    <property type="entry name" value="PERMEASE PERM-RELATED"/>
    <property type="match status" value="1"/>
</dbReference>
<proteinExistence type="inferred from homology"/>
<gene>
    <name evidence="9" type="ORF">INF35_09620</name>
</gene>
<dbReference type="EMBL" id="JADCKC010000003">
    <property type="protein sequence ID" value="MBE5038039.1"/>
    <property type="molecule type" value="Genomic_DNA"/>
</dbReference>
<evidence type="ECO:0000256" key="4">
    <source>
        <dbReference type="ARBA" id="ARBA00022475"/>
    </source>
</evidence>
<evidence type="ECO:0000256" key="2">
    <source>
        <dbReference type="ARBA" id="ARBA00009773"/>
    </source>
</evidence>
<sequence length="386" mass="41092">MKKWLSRKPEMVSDWLFLIVAGVAAYFLFDHLPDIWNGVGRVLDILSPFAGAIVLAYLLDMPTRFFAQKLFGGKRIPAMILSYAVAILAIVVLVSLVVPQLGASIRMFSTNLPAYADNLQGILDMLQDKFGLNLSIANEFLDDSSEMISRVLSALVSTMPTVANYAANAMGSVVTVFTAVAGSIYMLASKEKLLHSLRAALRAAVPPHVAKSVLGVFSMANKTFSGYIGGQMIDALLVGIETFVLMSILGLNFAPLISVLVGVTNIIPIFGPFIGAVPGTLILLFADPIQAVEFVILILVVQQIDGNFIAPRIVGDAIGLSGLWVLMAIILGGDLFGLPGMVIGVPLFGVLYALTRQLVAAGLTGRGIDAEGNPLPKDPPLPKNKN</sequence>
<keyword evidence="6 8" id="KW-1133">Transmembrane helix</keyword>
<evidence type="ECO:0000256" key="6">
    <source>
        <dbReference type="ARBA" id="ARBA00022989"/>
    </source>
</evidence>